<evidence type="ECO:0000256" key="4">
    <source>
        <dbReference type="ARBA" id="ARBA00022614"/>
    </source>
</evidence>
<dbReference type="RefSeq" id="XP_027703457.1">
    <property type="nucleotide sequence ID" value="XM_027847656.1"/>
</dbReference>
<comment type="function">
    <text evidence="9 10">Cilium-specific protein required for the stability of the ciliary architecture. Plays a role in cytoplasmic preassembly of dynein arms. Involved in regulation of microtubule-based cilia and actin-based brush border microvilli.</text>
</comment>
<accession>A0A4X2LU59</accession>
<comment type="similarity">
    <text evidence="2 10">Belongs to the DNAAF1 family.</text>
</comment>
<dbReference type="RefSeq" id="XP_027703455.1">
    <property type="nucleotide sequence ID" value="XM_027847654.1"/>
</dbReference>
<evidence type="ECO:0000256" key="9">
    <source>
        <dbReference type="ARBA" id="ARBA00046066"/>
    </source>
</evidence>
<feature type="region of interest" description="Disordered" evidence="11">
    <location>
        <begin position="1"/>
        <end position="84"/>
    </location>
</feature>
<dbReference type="PROSITE" id="PS51450">
    <property type="entry name" value="LRR"/>
    <property type="match status" value="5"/>
</dbReference>
<dbReference type="GO" id="GO:0005930">
    <property type="term" value="C:axoneme"/>
    <property type="evidence" value="ECO:0007669"/>
    <property type="project" value="TreeGrafter"/>
</dbReference>
<dbReference type="Pfam" id="PF14580">
    <property type="entry name" value="LRR_9"/>
    <property type="match status" value="1"/>
</dbReference>
<feature type="compositionally biased region" description="Basic and acidic residues" evidence="11">
    <location>
        <begin position="408"/>
        <end position="426"/>
    </location>
</feature>
<evidence type="ECO:0000256" key="7">
    <source>
        <dbReference type="ARBA" id="ARBA00023273"/>
    </source>
</evidence>
<dbReference type="Proteomes" id="UP000314987">
    <property type="component" value="Unassembled WGS sequence"/>
</dbReference>
<keyword evidence="7 10" id="KW-0966">Cell projection</keyword>
<dbReference type="CTD" id="123872"/>
<dbReference type="InterPro" id="IPR001611">
    <property type="entry name" value="Leu-rich_rpt"/>
</dbReference>
<evidence type="ECO:0000256" key="2">
    <source>
        <dbReference type="ARBA" id="ARBA00006453"/>
    </source>
</evidence>
<sequence length="642" mass="71993">MHPESGAPGQEDGTEHGSVPEESEESSGDCRNGEGVLMNNAEIKPKEKSTDPSSEKWYQSEQKQSGDQNSKTHSPSQKANEKDNCHRMTKSFLRKLCKDQKLYMTPALNDTLYLHFKGFDCIENLEEYTGLRCLWLECNGIQKIENLQAQTELRCLYLQLNLIHKIENLEPLKKLDSLNLSNNYIKTIENLSCLPVLNTLQIANNHLETVEDIQHLKDCLSICVLDLSNNRLSDPDILCVLEAMPDLRVLNLMGNTVIKKILHYRRTVTIRLKVLTYLDDRPVFPKDRACAEAWARGGSEAEKEERRKWETKERKKIEESIDALAMIRRRATEKKKQKEMEEKGEIPPPNNSVSADPDTEGGPQPTAEEATRQKIEKFVQESFEAQDEAFSEDSSVESEAPTEAQGESQEKGSDPDFPAKDTKRPDPGAAQEESTLKALTAEKAEVDGAEELETFELEANDKLFIDDLPDLEDIEVNETFPENSDENKASFPKIEIISGASDDSDPELEEGCTVQEEMSADALSNIFKISKDTSKKAITPLTEIVKAESNRELETKNDHTQLAEPLIQEVGKNPPEESLVSPACSEENRDTLSGVDQNDARASPSLSGSDASKKKVQFLTETENFIMHGIKEGNEDIEFGLD</sequence>
<dbReference type="Gene3D" id="3.80.10.10">
    <property type="entry name" value="Ribonuclease Inhibitor"/>
    <property type="match status" value="2"/>
</dbReference>
<feature type="compositionally biased region" description="Polar residues" evidence="11">
    <location>
        <begin position="56"/>
        <end position="78"/>
    </location>
</feature>
<evidence type="ECO:0000313" key="13">
    <source>
        <dbReference type="Proteomes" id="UP000314987"/>
    </source>
</evidence>
<dbReference type="InterPro" id="IPR032675">
    <property type="entry name" value="LRR_dom_sf"/>
</dbReference>
<keyword evidence="4 10" id="KW-0433">Leucine-rich repeat</keyword>
<dbReference type="FunFam" id="3.80.10.10:FF:000394">
    <property type="entry name" value="Dynein assembly factor 1, axonemal"/>
    <property type="match status" value="1"/>
</dbReference>
<dbReference type="STRING" id="29139.ENSVURP00010027618"/>
<dbReference type="InterPro" id="IPR050576">
    <property type="entry name" value="Cilia_flagella_integrity"/>
</dbReference>
<dbReference type="SMART" id="SM00365">
    <property type="entry name" value="LRR_SD22"/>
    <property type="match status" value="3"/>
</dbReference>
<dbReference type="FunFam" id="3.80.10.10:FF:000349">
    <property type="entry name" value="Dynein assembly factor 1, axonemal"/>
    <property type="match status" value="1"/>
</dbReference>
<dbReference type="AlphaFoldDB" id="A0A4X2LU59"/>
<organism evidence="12 13">
    <name type="scientific">Vombatus ursinus</name>
    <name type="common">Common wombat</name>
    <dbReference type="NCBI Taxonomy" id="29139"/>
    <lineage>
        <taxon>Eukaryota</taxon>
        <taxon>Metazoa</taxon>
        <taxon>Chordata</taxon>
        <taxon>Craniata</taxon>
        <taxon>Vertebrata</taxon>
        <taxon>Euteleostomi</taxon>
        <taxon>Mammalia</taxon>
        <taxon>Metatheria</taxon>
        <taxon>Diprotodontia</taxon>
        <taxon>Vombatidae</taxon>
        <taxon>Vombatus</taxon>
    </lineage>
</organism>
<evidence type="ECO:0000256" key="6">
    <source>
        <dbReference type="ARBA" id="ARBA00023069"/>
    </source>
</evidence>
<evidence type="ECO:0000256" key="3">
    <source>
        <dbReference type="ARBA" id="ARBA00022553"/>
    </source>
</evidence>
<feature type="region of interest" description="Disordered" evidence="11">
    <location>
        <begin position="332"/>
        <end position="455"/>
    </location>
</feature>
<feature type="compositionally biased region" description="Basic and acidic residues" evidence="11">
    <location>
        <begin position="369"/>
        <end position="379"/>
    </location>
</feature>
<reference evidence="13" key="1">
    <citation type="submission" date="2018-12" db="EMBL/GenBank/DDBJ databases">
        <authorList>
            <person name="Yazar S."/>
        </authorList>
    </citation>
    <scope>NUCLEOTIDE SEQUENCE [LARGE SCALE GENOMIC DNA]</scope>
</reference>
<evidence type="ECO:0000256" key="1">
    <source>
        <dbReference type="ARBA" id="ARBA00004138"/>
    </source>
</evidence>
<gene>
    <name evidence="12" type="primary">DNAAF1</name>
</gene>
<reference evidence="12" key="3">
    <citation type="submission" date="2025-09" db="UniProtKB">
        <authorList>
            <consortium name="Ensembl"/>
        </authorList>
    </citation>
    <scope>IDENTIFICATION</scope>
</reference>
<dbReference type="GeneID" id="114032385"/>
<dbReference type="Ensembl" id="ENSVURT00010031460.1">
    <property type="protein sequence ID" value="ENSVURP00010027618.1"/>
    <property type="gene ID" value="ENSVURG00010021138.1"/>
</dbReference>
<reference evidence="12" key="2">
    <citation type="submission" date="2025-08" db="UniProtKB">
        <authorList>
            <consortium name="Ensembl"/>
        </authorList>
    </citation>
    <scope>IDENTIFICATION</scope>
</reference>
<feature type="region of interest" description="Disordered" evidence="11">
    <location>
        <begin position="295"/>
        <end position="315"/>
    </location>
</feature>
<dbReference type="GO" id="GO:0070840">
    <property type="term" value="F:dynein complex binding"/>
    <property type="evidence" value="ECO:0007669"/>
    <property type="project" value="UniProtKB-UniRule"/>
</dbReference>
<feature type="region of interest" description="Disordered" evidence="11">
    <location>
        <begin position="549"/>
        <end position="614"/>
    </location>
</feature>
<dbReference type="RefSeq" id="XP_027703456.1">
    <property type="nucleotide sequence ID" value="XM_027847655.1"/>
</dbReference>
<feature type="compositionally biased region" description="Basic and acidic residues" evidence="11">
    <location>
        <begin position="549"/>
        <end position="561"/>
    </location>
</feature>
<evidence type="ECO:0000256" key="8">
    <source>
        <dbReference type="ARBA" id="ARBA00024429"/>
    </source>
</evidence>
<dbReference type="OMA" id="SWRVETE"/>
<dbReference type="PANTHER" id="PTHR45973">
    <property type="entry name" value="PROTEIN PHOSPHATASE 1 REGULATORY SUBUNIT SDS22-RELATED"/>
    <property type="match status" value="1"/>
</dbReference>
<feature type="compositionally biased region" description="Acidic residues" evidence="11">
    <location>
        <begin position="384"/>
        <end position="396"/>
    </location>
</feature>
<name>A0A4X2LU59_VOMUR</name>
<keyword evidence="13" id="KW-1185">Reference proteome</keyword>
<evidence type="ECO:0000256" key="11">
    <source>
        <dbReference type="SAM" id="MobiDB-lite"/>
    </source>
</evidence>
<dbReference type="GO" id="GO:0035082">
    <property type="term" value="P:axoneme assembly"/>
    <property type="evidence" value="ECO:0007669"/>
    <property type="project" value="TreeGrafter"/>
</dbReference>
<keyword evidence="6 10" id="KW-0969">Cilium</keyword>
<evidence type="ECO:0000256" key="5">
    <source>
        <dbReference type="ARBA" id="ARBA00022737"/>
    </source>
</evidence>
<feature type="compositionally biased region" description="Basic and acidic residues" evidence="11">
    <location>
        <begin position="334"/>
        <end position="345"/>
    </location>
</feature>
<feature type="compositionally biased region" description="Basic and acidic residues" evidence="11">
    <location>
        <begin position="299"/>
        <end position="315"/>
    </location>
</feature>
<evidence type="ECO:0000256" key="10">
    <source>
        <dbReference type="RuleBase" id="RU364076"/>
    </source>
</evidence>
<dbReference type="SUPFAM" id="SSF52075">
    <property type="entry name" value="Outer arm dynein light chain 1"/>
    <property type="match status" value="1"/>
</dbReference>
<feature type="compositionally biased region" description="Basic and acidic residues" evidence="11">
    <location>
        <begin position="43"/>
        <end position="54"/>
    </location>
</feature>
<proteinExistence type="inferred from homology"/>
<keyword evidence="3" id="KW-0597">Phosphoprotein</keyword>
<protein>
    <recommendedName>
        <fullName evidence="8 10">Dynein axonemal assembly factor 1</fullName>
    </recommendedName>
</protein>
<dbReference type="PANTHER" id="PTHR45973:SF19">
    <property type="entry name" value="DYNEIN AXONEMAL ASSEMBLY FACTOR 1"/>
    <property type="match status" value="1"/>
</dbReference>
<dbReference type="GeneTree" id="ENSGT00940000158494"/>
<comment type="subcellular location">
    <subcellularLocation>
        <location evidence="1 10">Cell projection</location>
        <location evidence="1 10">Cilium</location>
    </subcellularLocation>
</comment>
<keyword evidence="5 10" id="KW-0677">Repeat</keyword>
<evidence type="ECO:0000313" key="12">
    <source>
        <dbReference type="Ensembl" id="ENSVURP00010027618.1"/>
    </source>
</evidence>